<evidence type="ECO:0008006" key="4">
    <source>
        <dbReference type="Google" id="ProtNLM"/>
    </source>
</evidence>
<organism evidence="2 3">
    <name type="scientific">Conyzicola nivalis</name>
    <dbReference type="NCBI Taxonomy" id="1477021"/>
    <lineage>
        <taxon>Bacteria</taxon>
        <taxon>Bacillati</taxon>
        <taxon>Actinomycetota</taxon>
        <taxon>Actinomycetes</taxon>
        <taxon>Micrococcales</taxon>
        <taxon>Microbacteriaceae</taxon>
        <taxon>Conyzicola</taxon>
    </lineage>
</organism>
<name>A0ABV2QIZ5_9MICO</name>
<dbReference type="PROSITE" id="PS51318">
    <property type="entry name" value="TAT"/>
    <property type="match status" value="1"/>
</dbReference>
<dbReference type="EMBL" id="JBEPSJ010000001">
    <property type="protein sequence ID" value="MET4581021.1"/>
    <property type="molecule type" value="Genomic_DNA"/>
</dbReference>
<evidence type="ECO:0000313" key="2">
    <source>
        <dbReference type="EMBL" id="MET4581021.1"/>
    </source>
</evidence>
<gene>
    <name evidence="2" type="ORF">ABIE21_000511</name>
</gene>
<proteinExistence type="predicted"/>
<dbReference type="Proteomes" id="UP001549257">
    <property type="component" value="Unassembled WGS sequence"/>
</dbReference>
<reference evidence="2 3" key="1">
    <citation type="submission" date="2024-06" db="EMBL/GenBank/DDBJ databases">
        <title>Sorghum-associated microbial communities from plants grown in Nebraska, USA.</title>
        <authorList>
            <person name="Schachtman D."/>
        </authorList>
    </citation>
    <scope>NUCLEOTIDE SEQUENCE [LARGE SCALE GENOMIC DNA]</scope>
    <source>
        <strain evidence="2 3">2857</strain>
    </source>
</reference>
<dbReference type="RefSeq" id="WP_354023216.1">
    <property type="nucleotide sequence ID" value="NZ_JBEPSJ010000001.1"/>
</dbReference>
<evidence type="ECO:0000256" key="1">
    <source>
        <dbReference type="SAM" id="SignalP"/>
    </source>
</evidence>
<comment type="caution">
    <text evidence="2">The sequence shown here is derived from an EMBL/GenBank/DDBJ whole genome shotgun (WGS) entry which is preliminary data.</text>
</comment>
<dbReference type="InterPro" id="IPR006311">
    <property type="entry name" value="TAT_signal"/>
</dbReference>
<accession>A0ABV2QIZ5</accession>
<feature type="chain" id="PRO_5046475237" description="PBP domain-containing protein" evidence="1">
    <location>
        <begin position="47"/>
        <end position="385"/>
    </location>
</feature>
<sequence length="385" mass="40589">MSSPISVSQTGLDAGRRPRRARLARVVLAAATVAALALAAPPPASADPWTPGARQYAGVGAASTSLLWDVLSNGRANIADGTPQAPDVASFDPTGSATIVTKPGAAPIPRPATEAAGFAALRDYPEQVDFVRSANRPVNIAGIADDAVTYLPIGRDAVSVAGFRLARGLDNLTREELTAIYTCTSAGNVRTSVFGANAVVVYDDGAYILQQLRPQLPAAGTDVRAFFLRAIGVTEPGACVRGDSTTPENDARVLSVQGQIIPFLASQWIAQKNNMVNRTMTVDVHTLLKINGERPIDDRYNPDQPPLMPGPLFGRGAYPPGTQRGVFTRDVYAIIRTAELESPLTAALTAPLATGTGQLALNRSGYKRVDYLGDPRQFLGAAYPE</sequence>
<protein>
    <recommendedName>
        <fullName evidence="4">PBP domain-containing protein</fullName>
    </recommendedName>
</protein>
<keyword evidence="1" id="KW-0732">Signal</keyword>
<feature type="signal peptide" evidence="1">
    <location>
        <begin position="1"/>
        <end position="46"/>
    </location>
</feature>
<keyword evidence="3" id="KW-1185">Reference proteome</keyword>
<evidence type="ECO:0000313" key="3">
    <source>
        <dbReference type="Proteomes" id="UP001549257"/>
    </source>
</evidence>